<dbReference type="PROSITE" id="PS51918">
    <property type="entry name" value="RADICAL_SAM"/>
    <property type="match status" value="1"/>
</dbReference>
<accession>A0A5Q2N6E3</accession>
<dbReference type="EMBL" id="CP045875">
    <property type="protein sequence ID" value="QGG49429.1"/>
    <property type="molecule type" value="Genomic_DNA"/>
</dbReference>
<keyword evidence="1" id="KW-0004">4Fe-4S</keyword>
<evidence type="ECO:0000313" key="7">
    <source>
        <dbReference type="EMBL" id="QGG49429.1"/>
    </source>
</evidence>
<dbReference type="SFLD" id="SFLDG01111">
    <property type="entry name" value="Uncharacterised_Radical_SAM_Su"/>
    <property type="match status" value="1"/>
</dbReference>
<organism evidence="7 8">
    <name type="scientific">Heliorestis convoluta</name>
    <dbReference type="NCBI Taxonomy" id="356322"/>
    <lineage>
        <taxon>Bacteria</taxon>
        <taxon>Bacillati</taxon>
        <taxon>Bacillota</taxon>
        <taxon>Clostridia</taxon>
        <taxon>Eubacteriales</taxon>
        <taxon>Heliobacteriaceae</taxon>
        <taxon>Heliorestis</taxon>
    </lineage>
</organism>
<dbReference type="PANTHER" id="PTHR42836">
    <property type="entry name" value="7-CARBOXY-7-DEAZAGUANINE SYNTHASE"/>
    <property type="match status" value="1"/>
</dbReference>
<sequence length="198" mass="22205">MITYRIGSSLYLNITNRCTCDCTFCVRNSPAGLSSGYDLWLDQEPTVDEVLQDVKKWDISQLHEFVFCGYGEPMLRTDEVLKICKALKATYPLQVRINTNGHGNLINGYDITPSLKDCVDAISISLNAKNGEDYQSLCKSMYGEKSFQALLDFALQCKSYVTHVIVSVVDILPQKDIEACRKIAEQIGVGFRVRHYGG</sequence>
<reference evidence="8" key="1">
    <citation type="submission" date="2019-11" db="EMBL/GenBank/DDBJ databases">
        <title>Genome sequence of Heliorestis convoluta strain HH, an alkaliphilic and minimalistic phototrophic bacterium from a soda lake in Egypt.</title>
        <authorList>
            <person name="Dewey E.D."/>
            <person name="Stokes L.M."/>
            <person name="Burchell B.M."/>
            <person name="Shaffer K.N."/>
            <person name="Huntington A.M."/>
            <person name="Baker J.M."/>
            <person name="Nadendla S."/>
            <person name="Giglio M.G."/>
            <person name="Touchman J.W."/>
            <person name="Blankenship R.E."/>
            <person name="Madigan M.T."/>
            <person name="Sattley W.M."/>
        </authorList>
    </citation>
    <scope>NUCLEOTIDE SEQUENCE [LARGE SCALE GENOMIC DNA]</scope>
    <source>
        <strain evidence="8">HH</strain>
    </source>
</reference>
<dbReference type="GO" id="GO:0046872">
    <property type="term" value="F:metal ion binding"/>
    <property type="evidence" value="ECO:0007669"/>
    <property type="project" value="UniProtKB-KW"/>
</dbReference>
<evidence type="ECO:0000256" key="3">
    <source>
        <dbReference type="ARBA" id="ARBA00022723"/>
    </source>
</evidence>
<dbReference type="InterPro" id="IPR007197">
    <property type="entry name" value="rSAM"/>
</dbReference>
<dbReference type="GO" id="GO:0051539">
    <property type="term" value="F:4 iron, 4 sulfur cluster binding"/>
    <property type="evidence" value="ECO:0007669"/>
    <property type="project" value="UniProtKB-KW"/>
</dbReference>
<evidence type="ECO:0000259" key="6">
    <source>
        <dbReference type="PROSITE" id="PS51918"/>
    </source>
</evidence>
<dbReference type="GO" id="GO:0003824">
    <property type="term" value="F:catalytic activity"/>
    <property type="evidence" value="ECO:0007669"/>
    <property type="project" value="InterPro"/>
</dbReference>
<dbReference type="InterPro" id="IPR013785">
    <property type="entry name" value="Aldolase_TIM"/>
</dbReference>
<dbReference type="RefSeq" id="WP_207707889.1">
    <property type="nucleotide sequence ID" value="NZ_CP045875.1"/>
</dbReference>
<evidence type="ECO:0000313" key="8">
    <source>
        <dbReference type="Proteomes" id="UP000366051"/>
    </source>
</evidence>
<keyword evidence="4" id="KW-0408">Iron</keyword>
<gene>
    <name evidence="7" type="ORF">FTV88_3364</name>
</gene>
<dbReference type="NCBIfam" id="TIGR04038">
    <property type="entry name" value="tatD_link_rSAM"/>
    <property type="match status" value="1"/>
</dbReference>
<evidence type="ECO:0000256" key="1">
    <source>
        <dbReference type="ARBA" id="ARBA00022485"/>
    </source>
</evidence>
<dbReference type="SFLD" id="SFLDS00029">
    <property type="entry name" value="Radical_SAM"/>
    <property type="match status" value="1"/>
</dbReference>
<protein>
    <submittedName>
        <fullName evidence="7">Radical SAM protein</fullName>
    </submittedName>
</protein>
<dbReference type="AlphaFoldDB" id="A0A5Q2N6E3"/>
<dbReference type="Proteomes" id="UP000366051">
    <property type="component" value="Chromosome"/>
</dbReference>
<evidence type="ECO:0000256" key="2">
    <source>
        <dbReference type="ARBA" id="ARBA00022691"/>
    </source>
</evidence>
<keyword evidence="8" id="KW-1185">Reference proteome</keyword>
<dbReference type="KEGG" id="hcv:FTV88_3364"/>
<dbReference type="CDD" id="cd01335">
    <property type="entry name" value="Radical_SAM"/>
    <property type="match status" value="1"/>
</dbReference>
<keyword evidence="2" id="KW-0949">S-adenosyl-L-methionine</keyword>
<dbReference type="SUPFAM" id="SSF102114">
    <property type="entry name" value="Radical SAM enzymes"/>
    <property type="match status" value="1"/>
</dbReference>
<dbReference type="Pfam" id="PF04055">
    <property type="entry name" value="Radical_SAM"/>
    <property type="match status" value="1"/>
</dbReference>
<keyword evidence="5" id="KW-0411">Iron-sulfur</keyword>
<dbReference type="InterPro" id="IPR058240">
    <property type="entry name" value="rSAM_sf"/>
</dbReference>
<feature type="domain" description="Radical SAM core" evidence="6">
    <location>
        <begin position="4"/>
        <end position="198"/>
    </location>
</feature>
<name>A0A5Q2N6E3_9FIRM</name>
<dbReference type="Gene3D" id="3.20.20.70">
    <property type="entry name" value="Aldolase class I"/>
    <property type="match status" value="1"/>
</dbReference>
<evidence type="ECO:0000256" key="4">
    <source>
        <dbReference type="ARBA" id="ARBA00023004"/>
    </source>
</evidence>
<keyword evidence="3" id="KW-0479">Metal-binding</keyword>
<dbReference type="PANTHER" id="PTHR42836:SF1">
    <property type="entry name" value="7-CARBOXY-7-DEAZAGUANINE SYNTHASE"/>
    <property type="match status" value="1"/>
</dbReference>
<proteinExistence type="predicted"/>
<dbReference type="InterPro" id="IPR023821">
    <property type="entry name" value="rSAM_TatD-assoc"/>
</dbReference>
<evidence type="ECO:0000256" key="5">
    <source>
        <dbReference type="ARBA" id="ARBA00023014"/>
    </source>
</evidence>